<keyword evidence="2" id="KW-1185">Reference proteome</keyword>
<dbReference type="AlphaFoldDB" id="A1BF93"/>
<protein>
    <submittedName>
        <fullName evidence="1">Putative mitomycin resistance protein</fullName>
    </submittedName>
</protein>
<dbReference type="eggNOG" id="ENOG5032S6N">
    <property type="taxonomic scope" value="Bacteria"/>
</dbReference>
<dbReference type="Gene3D" id="1.10.150.20">
    <property type="entry name" value="5' to 3' exonuclease, C-terminal subdomain"/>
    <property type="match status" value="1"/>
</dbReference>
<evidence type="ECO:0000313" key="1">
    <source>
        <dbReference type="EMBL" id="ABL65070.1"/>
    </source>
</evidence>
<sequence>MNPAKVSRDHAKFLTDLPNIGKAMADDLRLIGIHEPAELAGRCPLEMYRDLCRVTEKLHDPCVIDVFMSITCFMSGGDPLPWWSFTEERKRLFGIKKSTE</sequence>
<dbReference type="OrthoDB" id="666031at2"/>
<proteinExistence type="predicted"/>
<dbReference type="EMBL" id="CP000492">
    <property type="protein sequence ID" value="ABL65070.1"/>
    <property type="molecule type" value="Genomic_DNA"/>
</dbReference>
<evidence type="ECO:0000313" key="2">
    <source>
        <dbReference type="Proteomes" id="UP000008701"/>
    </source>
</evidence>
<organism evidence="1 2">
    <name type="scientific">Chlorobium phaeobacteroides (strain DSM 266 / SMG 266 / 2430)</name>
    <dbReference type="NCBI Taxonomy" id="290317"/>
    <lineage>
        <taxon>Bacteria</taxon>
        <taxon>Pseudomonadati</taxon>
        <taxon>Chlorobiota</taxon>
        <taxon>Chlorobiia</taxon>
        <taxon>Chlorobiales</taxon>
        <taxon>Chlorobiaceae</taxon>
        <taxon>Chlorobium/Pelodictyon group</taxon>
        <taxon>Chlorobium</taxon>
    </lineage>
</organism>
<dbReference type="RefSeq" id="WP_011744897.1">
    <property type="nucleotide sequence ID" value="NC_008639.1"/>
</dbReference>
<name>A1BF93_CHLPD</name>
<gene>
    <name evidence="1" type="ordered locus">Cpha266_1023</name>
</gene>
<dbReference type="InterPro" id="IPR021725">
    <property type="entry name" value="Cdd1"/>
</dbReference>
<dbReference type="HOGENOM" id="CLU_160712_1_0_10"/>
<dbReference type="Pfam" id="PF11731">
    <property type="entry name" value="Cdd1"/>
    <property type="match status" value="1"/>
</dbReference>
<accession>A1BF93</accession>
<dbReference type="STRING" id="290317.Cpha266_1023"/>
<reference evidence="1 2" key="1">
    <citation type="submission" date="2006-12" db="EMBL/GenBank/DDBJ databases">
        <title>Complete sequence of Chlorobium phaeobacteroides DSM 266.</title>
        <authorList>
            <consortium name="US DOE Joint Genome Institute"/>
            <person name="Copeland A."/>
            <person name="Lucas S."/>
            <person name="Lapidus A."/>
            <person name="Barry K."/>
            <person name="Detter J.C."/>
            <person name="Glavina del Rio T."/>
            <person name="Hammon N."/>
            <person name="Israni S."/>
            <person name="Pitluck S."/>
            <person name="Goltsman E."/>
            <person name="Schmutz J."/>
            <person name="Larimer F."/>
            <person name="Land M."/>
            <person name="Hauser L."/>
            <person name="Mikhailova N."/>
            <person name="Li T."/>
            <person name="Overmann J."/>
            <person name="Bryant D.A."/>
            <person name="Richardson P."/>
        </authorList>
    </citation>
    <scope>NUCLEOTIDE SEQUENCE [LARGE SCALE GENOMIC DNA]</scope>
    <source>
        <strain evidence="1 2">DSM 266</strain>
    </source>
</reference>
<dbReference type="KEGG" id="cph:Cpha266_1023"/>
<dbReference type="Proteomes" id="UP000008701">
    <property type="component" value="Chromosome"/>
</dbReference>